<dbReference type="OrthoDB" id="5983729at2759"/>
<keyword evidence="2" id="KW-1185">Reference proteome</keyword>
<name>A0A9Q1BJ68_HOLLE</name>
<evidence type="ECO:0000313" key="1">
    <source>
        <dbReference type="EMBL" id="KAJ8027603.1"/>
    </source>
</evidence>
<dbReference type="EMBL" id="JAIZAY010000016">
    <property type="protein sequence ID" value="KAJ8027603.1"/>
    <property type="molecule type" value="Genomic_DNA"/>
</dbReference>
<evidence type="ECO:0000313" key="2">
    <source>
        <dbReference type="Proteomes" id="UP001152320"/>
    </source>
</evidence>
<dbReference type="Proteomes" id="UP001152320">
    <property type="component" value="Chromosome 16"/>
</dbReference>
<sequence>MIRGISSGYDTPLEYLDSVYGDLRFIADDINNVKAVKEGEDSRFCELVNLVRTSYNTLKEVGRPHDMGNSQMLALIERKLHMDDSKVWFHFLEREGKQGTSSLLTDWLM</sequence>
<proteinExistence type="predicted"/>
<protein>
    <submittedName>
        <fullName evidence="1">Uncharacterized protein</fullName>
    </submittedName>
</protein>
<reference evidence="1" key="1">
    <citation type="submission" date="2021-10" db="EMBL/GenBank/DDBJ databases">
        <title>Tropical sea cucumber genome reveals ecological adaptation and Cuvierian tubules defense mechanism.</title>
        <authorList>
            <person name="Chen T."/>
        </authorList>
    </citation>
    <scope>NUCLEOTIDE SEQUENCE</scope>
    <source>
        <strain evidence="1">Nanhai2018</strain>
        <tissue evidence="1">Muscle</tissue>
    </source>
</reference>
<accession>A0A9Q1BJ68</accession>
<dbReference type="AlphaFoldDB" id="A0A9Q1BJ68"/>
<comment type="caution">
    <text evidence="1">The sequence shown here is derived from an EMBL/GenBank/DDBJ whole genome shotgun (WGS) entry which is preliminary data.</text>
</comment>
<gene>
    <name evidence="1" type="ORF">HOLleu_32796</name>
</gene>
<organism evidence="1 2">
    <name type="scientific">Holothuria leucospilota</name>
    <name type="common">Black long sea cucumber</name>
    <name type="synonym">Mertensiothuria leucospilota</name>
    <dbReference type="NCBI Taxonomy" id="206669"/>
    <lineage>
        <taxon>Eukaryota</taxon>
        <taxon>Metazoa</taxon>
        <taxon>Echinodermata</taxon>
        <taxon>Eleutherozoa</taxon>
        <taxon>Echinozoa</taxon>
        <taxon>Holothuroidea</taxon>
        <taxon>Aspidochirotacea</taxon>
        <taxon>Aspidochirotida</taxon>
        <taxon>Holothuriidae</taxon>
        <taxon>Holothuria</taxon>
    </lineage>
</organism>